<evidence type="ECO:0000313" key="3">
    <source>
        <dbReference type="Proteomes" id="UP001149400"/>
    </source>
</evidence>
<keyword evidence="1" id="KW-0812">Transmembrane</keyword>
<dbReference type="RefSeq" id="WP_274165888.1">
    <property type="nucleotide sequence ID" value="NZ_JAJUBC010000024.1"/>
</dbReference>
<feature type="transmembrane region" description="Helical" evidence="1">
    <location>
        <begin position="48"/>
        <end position="70"/>
    </location>
</feature>
<comment type="caution">
    <text evidence="2">The sequence shown here is derived from an EMBL/GenBank/DDBJ whole genome shotgun (WGS) entry which is preliminary data.</text>
</comment>
<keyword evidence="3" id="KW-1185">Reference proteome</keyword>
<name>A0ABT5R478_9GAMM</name>
<proteinExistence type="predicted"/>
<reference evidence="2" key="1">
    <citation type="submission" date="2021-12" db="EMBL/GenBank/DDBJ databases">
        <title>Enterovibrio ZSDZ35 sp. nov. and Enterovibrio ZSDZ42 sp. nov., isolated from coastal seawater in Qingdao.</title>
        <authorList>
            <person name="Zhang P."/>
        </authorList>
    </citation>
    <scope>NUCLEOTIDE SEQUENCE</scope>
    <source>
        <strain evidence="2">ZSDZ42</strain>
    </source>
</reference>
<evidence type="ECO:0000256" key="1">
    <source>
        <dbReference type="SAM" id="Phobius"/>
    </source>
</evidence>
<keyword evidence="1" id="KW-0472">Membrane</keyword>
<organism evidence="2 3">
    <name type="scientific">Enterovibrio gelatinilyticus</name>
    <dbReference type="NCBI Taxonomy" id="2899819"/>
    <lineage>
        <taxon>Bacteria</taxon>
        <taxon>Pseudomonadati</taxon>
        <taxon>Pseudomonadota</taxon>
        <taxon>Gammaproteobacteria</taxon>
        <taxon>Vibrionales</taxon>
        <taxon>Vibrionaceae</taxon>
        <taxon>Enterovibrio</taxon>
    </lineage>
</organism>
<evidence type="ECO:0008006" key="4">
    <source>
        <dbReference type="Google" id="ProtNLM"/>
    </source>
</evidence>
<accession>A0ABT5R478</accession>
<dbReference type="EMBL" id="JAJUBC010000024">
    <property type="protein sequence ID" value="MDD1795082.1"/>
    <property type="molecule type" value="Genomic_DNA"/>
</dbReference>
<gene>
    <name evidence="2" type="ORF">LRP50_18295</name>
</gene>
<evidence type="ECO:0000313" key="2">
    <source>
        <dbReference type="EMBL" id="MDD1795082.1"/>
    </source>
</evidence>
<dbReference type="Proteomes" id="UP001149400">
    <property type="component" value="Unassembled WGS sequence"/>
</dbReference>
<keyword evidence="1" id="KW-1133">Transmembrane helix</keyword>
<sequence length="195" mass="22042">MTYSKNRDALKSQLAKHYNEKSLTAAQISALKELEEKSSDKETLPRSYVWGTGMAMAAMLMLAVSVWTFWYKGYDYNAISAEIAYNHNSQMQMEILSNSFVDIDSYLNRLDFALITPKQLPVDKWTLLGARYCSIDGKIAAQFQVEDLDTKRIYTFYQAKLPQGVDANLNNVVIDIDGVSVALWEENGLLMGLAK</sequence>
<protein>
    <recommendedName>
        <fullName evidence="4">DUF3379 domain-containing protein</fullName>
    </recommendedName>
</protein>